<evidence type="ECO:0000313" key="4">
    <source>
        <dbReference type="Proteomes" id="UP000095300"/>
    </source>
</evidence>
<feature type="transmembrane region" description="Helical" evidence="2">
    <location>
        <begin position="484"/>
        <end position="505"/>
    </location>
</feature>
<organism evidence="3 4">
    <name type="scientific">Stomoxys calcitrans</name>
    <name type="common">Stable fly</name>
    <name type="synonym">Conops calcitrans</name>
    <dbReference type="NCBI Taxonomy" id="35570"/>
    <lineage>
        <taxon>Eukaryota</taxon>
        <taxon>Metazoa</taxon>
        <taxon>Ecdysozoa</taxon>
        <taxon>Arthropoda</taxon>
        <taxon>Hexapoda</taxon>
        <taxon>Insecta</taxon>
        <taxon>Pterygota</taxon>
        <taxon>Neoptera</taxon>
        <taxon>Endopterygota</taxon>
        <taxon>Diptera</taxon>
        <taxon>Brachycera</taxon>
        <taxon>Muscomorpha</taxon>
        <taxon>Muscoidea</taxon>
        <taxon>Muscidae</taxon>
        <taxon>Stomoxys</taxon>
    </lineage>
</organism>
<dbReference type="AlphaFoldDB" id="A0A1I8PF54"/>
<dbReference type="VEuPathDB" id="VectorBase:SCAU007482"/>
<feature type="compositionally biased region" description="Pro residues" evidence="1">
    <location>
        <begin position="1071"/>
        <end position="1080"/>
    </location>
</feature>
<reference evidence="3" key="1">
    <citation type="submission" date="2020-05" db="UniProtKB">
        <authorList>
            <consortium name="EnsemblMetazoa"/>
        </authorList>
    </citation>
    <scope>IDENTIFICATION</scope>
    <source>
        <strain evidence="3">USDA</strain>
    </source>
</reference>
<evidence type="ECO:0000256" key="1">
    <source>
        <dbReference type="SAM" id="MobiDB-lite"/>
    </source>
</evidence>
<feature type="compositionally biased region" description="Low complexity" evidence="1">
    <location>
        <begin position="435"/>
        <end position="468"/>
    </location>
</feature>
<gene>
    <name evidence="3" type="primary">106085946</name>
</gene>
<dbReference type="Proteomes" id="UP000095300">
    <property type="component" value="Unassembled WGS sequence"/>
</dbReference>
<feature type="transmembrane region" description="Helical" evidence="2">
    <location>
        <begin position="395"/>
        <end position="417"/>
    </location>
</feature>
<feature type="region of interest" description="Disordered" evidence="1">
    <location>
        <begin position="1"/>
        <end position="32"/>
    </location>
</feature>
<dbReference type="InterPro" id="IPR052145">
    <property type="entry name" value="Mediator/Homeobox_domain"/>
</dbReference>
<feature type="region of interest" description="Disordered" evidence="1">
    <location>
        <begin position="145"/>
        <end position="167"/>
    </location>
</feature>
<evidence type="ECO:0000313" key="3">
    <source>
        <dbReference type="EnsemblMetazoa" id="SCAU007482-PA"/>
    </source>
</evidence>
<dbReference type="PANTHER" id="PTHR24330:SF10">
    <property type="entry name" value="HOMEOBOX PROTEIN B-H1-RELATED"/>
    <property type="match status" value="1"/>
</dbReference>
<keyword evidence="2" id="KW-0472">Membrane</keyword>
<feature type="region of interest" description="Disordered" evidence="1">
    <location>
        <begin position="109"/>
        <end position="132"/>
    </location>
</feature>
<dbReference type="PANTHER" id="PTHR24330">
    <property type="entry name" value="HOMEOBOX PROTEIN BARH-LIKE"/>
    <property type="match status" value="1"/>
</dbReference>
<dbReference type="GO" id="GO:0000981">
    <property type="term" value="F:DNA-binding transcription factor activity, RNA polymerase II-specific"/>
    <property type="evidence" value="ECO:0007669"/>
    <property type="project" value="TreeGrafter"/>
</dbReference>
<protein>
    <submittedName>
        <fullName evidence="3">Uncharacterized protein</fullName>
    </submittedName>
</protein>
<dbReference type="GO" id="GO:0005634">
    <property type="term" value="C:nucleus"/>
    <property type="evidence" value="ECO:0007669"/>
    <property type="project" value="TreeGrafter"/>
</dbReference>
<dbReference type="EnsemblMetazoa" id="SCAU007482-RA">
    <property type="protein sequence ID" value="SCAU007482-PA"/>
    <property type="gene ID" value="SCAU007482"/>
</dbReference>
<proteinExistence type="predicted"/>
<feature type="compositionally biased region" description="Basic residues" evidence="1">
    <location>
        <begin position="1"/>
        <end position="19"/>
    </location>
</feature>
<sequence length="1101" mass="115234">MHHHHHHQQQQHQQHHHLNAKSTNATNSTASTAATSVITTATPISGNKATSATASPNAGQTTLKRKLEQDKQTIAGGGVAQTTATSGGNNISITQISATPVHHVNASNKDSVAASQGDEDSNASSCAGGIIGGSQNRLRRSASALLRPPSRFKASSSMKSNTSSNTAASGVRGAIGISWLLPLLFAITSPLICTINGKWPQNWWLEIMSHSGATSATLATANSPGTATLATSGGGGGGGLFTTTTTTITDGLAPLNEHYFQRTHLTPTFTTEPPLLSNGDSVLEFNTTTMDSAGMATIATSSSSSSSSIGGMAAAAASAASSSFSSPAAAGVWLSHTQAARSSINSVLGFGHNEDIYGASIVTTGGSSSAGAADAMPYSFASTATVGMVGPSLSFILFLCVDILFILLFFALFAILIKKLLWLWHKNRRGANNTTMAMQQHQQQQQTITTAQPQQQQQQQQHHSQTPHHQMDKFNTAMKQRIGLLYRTGCLLLIKLCTDALFIVYSNTTTITLETWWCYPFGISCILMGFTILCCFVIKPESPLRPHRGNMGRYSSSDNLKKKLSSSKTSLDDNYCTGTINAPISFYTNHEKESELSSSAPPLMHKTPPSPARRQQLEMSAATCQMPGLTIISTAPRCQMLPLLAGGGSSAASQQEQHHHVASVETFIGPPPPPSAAAVVGVNNHTTASSSLSSGGTLERKAASKHMTCLQQQQHSQANNLPSSASAGVSTVTSITSPATRCCNILAGTGAGGLGLFGANSGNILQQPQHHSVGMPQVVTGSSMGYYDAYGTTSMNMPLPQPPPPSALNMSLTGSLSRRSHLSAAHAQQQMLQQPANSNSDYIGVETLDILQGVAPDTIIGIRSNANTMTMCPSSVASYHHQGVHHAGAYISSTASQMLPPGATIVSISGLTNVPPPPSSIVAMVPAVALSSCNYTMAPPATIVTTTSVTTQTPKTQKRVTIMEPTTHTFDPMLPTMVAVMQGTNSTSVSAVNSAAATTNSIAATTGCQTATPIPIINVNNSASSASEDNKKSGNTNKDEEEEEEDAGAMLDRITHDLNYLLNGAEDDDPIPPPPRPPTSSIPQTNEGSTAEVIFSKKDEL</sequence>
<feature type="region of interest" description="Disordered" evidence="1">
    <location>
        <begin position="435"/>
        <end position="470"/>
    </location>
</feature>
<name>A0A1I8PF54_STOCA</name>
<accession>A0A1I8PF54</accession>
<feature type="region of interest" description="Disordered" evidence="1">
    <location>
        <begin position="1020"/>
        <end position="1101"/>
    </location>
</feature>
<keyword evidence="2" id="KW-0812">Transmembrane</keyword>
<feature type="compositionally biased region" description="Low complexity" evidence="1">
    <location>
        <begin position="20"/>
        <end position="32"/>
    </location>
</feature>
<evidence type="ECO:0000256" key="2">
    <source>
        <dbReference type="SAM" id="Phobius"/>
    </source>
</evidence>
<keyword evidence="2" id="KW-1133">Transmembrane helix</keyword>
<dbReference type="GO" id="GO:0000977">
    <property type="term" value="F:RNA polymerase II transcription regulatory region sequence-specific DNA binding"/>
    <property type="evidence" value="ECO:0007669"/>
    <property type="project" value="TreeGrafter"/>
</dbReference>
<feature type="transmembrane region" description="Helical" evidence="2">
    <location>
        <begin position="517"/>
        <end position="538"/>
    </location>
</feature>
<keyword evidence="4" id="KW-1185">Reference proteome</keyword>